<dbReference type="AlphaFoldDB" id="A0A2B7XAC0"/>
<accession>A0A2B7XAC0</accession>
<name>A0A2B7XAC0_9EURO</name>
<evidence type="ECO:0000313" key="3">
    <source>
        <dbReference type="Proteomes" id="UP000223968"/>
    </source>
</evidence>
<feature type="compositionally biased region" description="Basic and acidic residues" evidence="1">
    <location>
        <begin position="32"/>
        <end position="51"/>
    </location>
</feature>
<evidence type="ECO:0000256" key="1">
    <source>
        <dbReference type="SAM" id="MobiDB-lite"/>
    </source>
</evidence>
<sequence length="132" mass="14893">MNNQNSGKDVAIRTQGGHVKAAGWINTQYKKRASDVEGRHSFDSPPEHLANDKNASAQQKRHLPRCAPRGLRISVHDENARSGKLGWAEYWRGVLGMPKVRPRWNALRARATSLQIKTLHRGCDLQDHLGKR</sequence>
<gene>
    <name evidence="2" type="ORF">AJ79_06680</name>
</gene>
<reference evidence="2 3" key="1">
    <citation type="submission" date="2017-10" db="EMBL/GenBank/DDBJ databases">
        <title>Comparative genomics in systemic dimorphic fungi from Ajellomycetaceae.</title>
        <authorList>
            <person name="Munoz J.F."/>
            <person name="Mcewen J.G."/>
            <person name="Clay O.K."/>
            <person name="Cuomo C.A."/>
        </authorList>
    </citation>
    <scope>NUCLEOTIDE SEQUENCE [LARGE SCALE GENOMIC DNA]</scope>
    <source>
        <strain evidence="2 3">UAMH5409</strain>
    </source>
</reference>
<comment type="caution">
    <text evidence="2">The sequence shown here is derived from an EMBL/GenBank/DDBJ whole genome shotgun (WGS) entry which is preliminary data.</text>
</comment>
<dbReference type="EMBL" id="PDNB01000122">
    <property type="protein sequence ID" value="PGH05839.1"/>
    <property type="molecule type" value="Genomic_DNA"/>
</dbReference>
<dbReference type="Proteomes" id="UP000223968">
    <property type="component" value="Unassembled WGS sequence"/>
</dbReference>
<evidence type="ECO:0000313" key="2">
    <source>
        <dbReference type="EMBL" id="PGH05839.1"/>
    </source>
</evidence>
<feature type="region of interest" description="Disordered" evidence="1">
    <location>
        <begin position="32"/>
        <end position="68"/>
    </location>
</feature>
<organism evidence="2 3">
    <name type="scientific">Helicocarpus griseus UAMH5409</name>
    <dbReference type="NCBI Taxonomy" id="1447875"/>
    <lineage>
        <taxon>Eukaryota</taxon>
        <taxon>Fungi</taxon>
        <taxon>Dikarya</taxon>
        <taxon>Ascomycota</taxon>
        <taxon>Pezizomycotina</taxon>
        <taxon>Eurotiomycetes</taxon>
        <taxon>Eurotiomycetidae</taxon>
        <taxon>Onygenales</taxon>
        <taxon>Ajellomycetaceae</taxon>
        <taxon>Helicocarpus</taxon>
    </lineage>
</organism>
<proteinExistence type="predicted"/>
<protein>
    <submittedName>
        <fullName evidence="2">Uncharacterized protein</fullName>
    </submittedName>
</protein>
<keyword evidence="3" id="KW-1185">Reference proteome</keyword>